<protein>
    <submittedName>
        <fullName evidence="1">Uncharacterized protein</fullName>
    </submittedName>
</protein>
<dbReference type="VEuPathDB" id="CryptoDB:Cvel_4314"/>
<dbReference type="EMBL" id="CDMZ01000970">
    <property type="protein sequence ID" value="CEM24803.1"/>
    <property type="molecule type" value="Genomic_DNA"/>
</dbReference>
<accession>A0A0G4G813</accession>
<name>A0A0G4G813_9ALVE</name>
<dbReference type="PhylomeDB" id="A0A0G4G813"/>
<gene>
    <name evidence="1" type="ORF">Cvel_4314</name>
</gene>
<dbReference type="AlphaFoldDB" id="A0A0G4G813"/>
<evidence type="ECO:0000313" key="1">
    <source>
        <dbReference type="EMBL" id="CEM24803.1"/>
    </source>
</evidence>
<reference evidence="1" key="1">
    <citation type="submission" date="2014-11" db="EMBL/GenBank/DDBJ databases">
        <authorList>
            <person name="Otto D Thomas"/>
            <person name="Naeem Raeece"/>
        </authorList>
    </citation>
    <scope>NUCLEOTIDE SEQUENCE</scope>
</reference>
<organism evidence="1">
    <name type="scientific">Chromera velia CCMP2878</name>
    <dbReference type="NCBI Taxonomy" id="1169474"/>
    <lineage>
        <taxon>Eukaryota</taxon>
        <taxon>Sar</taxon>
        <taxon>Alveolata</taxon>
        <taxon>Colpodellida</taxon>
        <taxon>Chromeraceae</taxon>
        <taxon>Chromera</taxon>
    </lineage>
</organism>
<sequence length="153" mass="16336">MVKVRTCSLIHGVAAVRTDGSVTIAKTAVGRVFVSMGAFEGSARSVVGRLFVSTVACGERAKSAVGRESAFMEKDARLVLTVEEVPCVAMDGTDTTVQIAVGKEFASTVGYFLFLPEPHSAVIVTSCRYFNSFPAKFTVDTLTPRLFPLYGSI</sequence>
<proteinExistence type="predicted"/>